<keyword evidence="8" id="KW-1185">Reference proteome</keyword>
<dbReference type="PANTHER" id="PTHR42770">
    <property type="entry name" value="AMINO ACID TRANSPORTER-RELATED"/>
    <property type="match status" value="1"/>
</dbReference>
<protein>
    <recommendedName>
        <fullName evidence="6">Amino acid permease/ SLC12A domain-containing protein</fullName>
    </recommendedName>
</protein>
<dbReference type="OrthoDB" id="9804700at2"/>
<dbReference type="Pfam" id="PF00324">
    <property type="entry name" value="AA_permease"/>
    <property type="match status" value="1"/>
</dbReference>
<dbReference type="Gene3D" id="1.20.1740.10">
    <property type="entry name" value="Amino acid/polyamine transporter I"/>
    <property type="match status" value="1"/>
</dbReference>
<dbReference type="STRING" id="1117702.AQZ52_04945"/>
<evidence type="ECO:0000256" key="1">
    <source>
        <dbReference type="ARBA" id="ARBA00004141"/>
    </source>
</evidence>
<dbReference type="GO" id="GO:0055085">
    <property type="term" value="P:transmembrane transport"/>
    <property type="evidence" value="ECO:0007669"/>
    <property type="project" value="InterPro"/>
</dbReference>
<feature type="transmembrane region" description="Helical" evidence="5">
    <location>
        <begin position="389"/>
        <end position="406"/>
    </location>
</feature>
<reference evidence="7 8" key="1">
    <citation type="submission" date="2015-10" db="EMBL/GenBank/DDBJ databases">
        <title>Draft genome sequence of Novosphingobium fuchskuhlense DSM 25065 isolated from a surface water sample of the southwest basin of Lake Grosse Fuchskuhle.</title>
        <authorList>
            <person name="Ruckert C."/>
            <person name="Winkler A."/>
            <person name="Glaeser J."/>
            <person name="Grossart H.-P."/>
            <person name="Kalinowski J."/>
            <person name="Glaeser S."/>
        </authorList>
    </citation>
    <scope>NUCLEOTIDE SEQUENCE [LARGE SCALE GENOMIC DNA]</scope>
    <source>
        <strain evidence="7 8">FNE08-7</strain>
    </source>
</reference>
<dbReference type="EMBL" id="LLZS01000003">
    <property type="protein sequence ID" value="KUR72593.1"/>
    <property type="molecule type" value="Genomic_DNA"/>
</dbReference>
<feature type="transmembrane region" description="Helical" evidence="5">
    <location>
        <begin position="152"/>
        <end position="172"/>
    </location>
</feature>
<dbReference type="InterPro" id="IPR004841">
    <property type="entry name" value="AA-permease/SLC12A_dom"/>
</dbReference>
<dbReference type="PANTHER" id="PTHR42770:SF11">
    <property type="entry name" value="INNER MEMBRANE TRANSPORT PROTEIN YBAT"/>
    <property type="match status" value="1"/>
</dbReference>
<feature type="transmembrane region" description="Helical" evidence="5">
    <location>
        <begin position="43"/>
        <end position="63"/>
    </location>
</feature>
<feature type="transmembrane region" description="Helical" evidence="5">
    <location>
        <begin position="355"/>
        <end position="377"/>
    </location>
</feature>
<name>A0A117UXD1_9SPHN</name>
<feature type="domain" description="Amino acid permease/ SLC12A" evidence="6">
    <location>
        <begin position="22"/>
        <end position="381"/>
    </location>
</feature>
<accession>A0A117UXD1</accession>
<comment type="caution">
    <text evidence="7">The sequence shown here is derived from an EMBL/GenBank/DDBJ whole genome shotgun (WGS) entry which is preliminary data.</text>
</comment>
<feature type="transmembrane region" description="Helical" evidence="5">
    <location>
        <begin position="229"/>
        <end position="255"/>
    </location>
</feature>
<dbReference type="Proteomes" id="UP000058012">
    <property type="component" value="Unassembled WGS sequence"/>
</dbReference>
<dbReference type="GO" id="GO:0016020">
    <property type="term" value="C:membrane"/>
    <property type="evidence" value="ECO:0007669"/>
    <property type="project" value="UniProtKB-SubCell"/>
</dbReference>
<evidence type="ECO:0000256" key="5">
    <source>
        <dbReference type="SAM" id="Phobius"/>
    </source>
</evidence>
<organism evidence="7 8">
    <name type="scientific">Novosphingobium fuchskuhlense</name>
    <dbReference type="NCBI Taxonomy" id="1117702"/>
    <lineage>
        <taxon>Bacteria</taxon>
        <taxon>Pseudomonadati</taxon>
        <taxon>Pseudomonadota</taxon>
        <taxon>Alphaproteobacteria</taxon>
        <taxon>Sphingomonadales</taxon>
        <taxon>Sphingomonadaceae</taxon>
        <taxon>Novosphingobium</taxon>
    </lineage>
</organism>
<feature type="transmembrane region" description="Helical" evidence="5">
    <location>
        <begin position="84"/>
        <end position="112"/>
    </location>
</feature>
<keyword evidence="2 5" id="KW-0812">Transmembrane</keyword>
<sequence length="440" mass="45461">MTLDRRLGRLEAAGLSLSIVAPTMAMAFNVTLVVSVAGRAAPLAFLIGTALLALVGLSFVAFSRQEASAGSAQAYVRTQFGPRAGFVAGWMLLLSYLCFGAGTAVLVGHFLAAAINDAGIRASGFWLPVSLASMAIGLAFSWRDMQRAARLILALELVSVAAIAALNIHILSVVAQGGPLPLAPFLPDPGKGWMGVGVALVFAVLSFAGFEGAATVAEETRDPQRAIPIAIIGTVVLGGAFYVFTAYTQVVGYAAGGLGDLAGDSAPLDTLARRYGTISFAAGLNLAAALSAFSCVLGSLNAAARMVMVLAREGYPALAAAHHRHGTPTNALMLCAAVMTTLVLIWATRASAADIYGYLGTIGSLALILVYIGVTLAQSAFALSRRGRAAFLAGWAGTAVLIWPLYNSLYPVPAWPGNLWPPLVLAWLVAGALLARTFAR</sequence>
<feature type="transmembrane region" description="Helical" evidence="5">
    <location>
        <begin position="418"/>
        <end position="439"/>
    </location>
</feature>
<feature type="transmembrane region" description="Helical" evidence="5">
    <location>
        <begin position="118"/>
        <end position="140"/>
    </location>
</feature>
<evidence type="ECO:0000259" key="6">
    <source>
        <dbReference type="Pfam" id="PF00324"/>
    </source>
</evidence>
<evidence type="ECO:0000256" key="3">
    <source>
        <dbReference type="ARBA" id="ARBA00022989"/>
    </source>
</evidence>
<proteinExistence type="predicted"/>
<dbReference type="AlphaFoldDB" id="A0A117UXD1"/>
<keyword evidence="4 5" id="KW-0472">Membrane</keyword>
<dbReference type="InterPro" id="IPR050367">
    <property type="entry name" value="APC_superfamily"/>
</dbReference>
<feature type="transmembrane region" description="Helical" evidence="5">
    <location>
        <begin position="12"/>
        <end position="37"/>
    </location>
</feature>
<keyword evidence="3 5" id="KW-1133">Transmembrane helix</keyword>
<feature type="transmembrane region" description="Helical" evidence="5">
    <location>
        <begin position="275"/>
        <end position="300"/>
    </location>
</feature>
<feature type="transmembrane region" description="Helical" evidence="5">
    <location>
        <begin position="192"/>
        <end position="217"/>
    </location>
</feature>
<dbReference type="PIRSF" id="PIRSF006060">
    <property type="entry name" value="AA_transporter"/>
    <property type="match status" value="1"/>
</dbReference>
<evidence type="ECO:0000256" key="4">
    <source>
        <dbReference type="ARBA" id="ARBA00023136"/>
    </source>
</evidence>
<evidence type="ECO:0000313" key="7">
    <source>
        <dbReference type="EMBL" id="KUR72593.1"/>
    </source>
</evidence>
<evidence type="ECO:0000313" key="8">
    <source>
        <dbReference type="Proteomes" id="UP000058012"/>
    </source>
</evidence>
<evidence type="ECO:0000256" key="2">
    <source>
        <dbReference type="ARBA" id="ARBA00022692"/>
    </source>
</evidence>
<comment type="subcellular location">
    <subcellularLocation>
        <location evidence="1">Membrane</location>
        <topology evidence="1">Multi-pass membrane protein</topology>
    </subcellularLocation>
</comment>
<gene>
    <name evidence="7" type="ORF">AQZ52_04945</name>
</gene>
<dbReference type="RefSeq" id="WP_067906911.1">
    <property type="nucleotide sequence ID" value="NZ_KQ954244.1"/>
</dbReference>
<feature type="transmembrane region" description="Helical" evidence="5">
    <location>
        <begin position="331"/>
        <end position="349"/>
    </location>
</feature>